<dbReference type="PANTHER" id="PTHR34988:SF1">
    <property type="entry name" value="DNA-BINDING PROTEIN"/>
    <property type="match status" value="1"/>
</dbReference>
<evidence type="ECO:0000313" key="3">
    <source>
        <dbReference type="Proteomes" id="UP000040453"/>
    </source>
</evidence>
<organism evidence="2 3">
    <name type="scientific">Oceanobacillus oncorhynchi</name>
    <dbReference type="NCBI Taxonomy" id="545501"/>
    <lineage>
        <taxon>Bacteria</taxon>
        <taxon>Bacillati</taxon>
        <taxon>Bacillota</taxon>
        <taxon>Bacilli</taxon>
        <taxon>Bacillales</taxon>
        <taxon>Bacillaceae</taxon>
        <taxon>Oceanobacillus</taxon>
    </lineage>
</organism>
<dbReference type="AlphaFoldDB" id="A0A0A1M6G9"/>
<accession>A0A0A1M6G9</accession>
<dbReference type="Pfam" id="PF03479">
    <property type="entry name" value="PCC"/>
    <property type="match status" value="1"/>
</dbReference>
<dbReference type="Proteomes" id="UP000040453">
    <property type="component" value="Unassembled WGS sequence"/>
</dbReference>
<dbReference type="PROSITE" id="PS51742">
    <property type="entry name" value="PPC"/>
    <property type="match status" value="1"/>
</dbReference>
<keyword evidence="3" id="KW-1185">Reference proteome</keyword>
<dbReference type="Gene3D" id="3.30.1330.80">
    <property type="entry name" value="Hypothetical protein, similar to alpha- acetolactate decarboxylase, domain 2"/>
    <property type="match status" value="1"/>
</dbReference>
<protein>
    <recommendedName>
        <fullName evidence="1">PPC domain-containing protein</fullName>
    </recommendedName>
</protein>
<dbReference type="RefSeq" id="WP_042529650.1">
    <property type="nucleotide sequence ID" value="NZ_CDGG01000001.1"/>
</dbReference>
<evidence type="ECO:0000259" key="1">
    <source>
        <dbReference type="PROSITE" id="PS51742"/>
    </source>
</evidence>
<reference evidence="2 3" key="1">
    <citation type="submission" date="2014-11" db="EMBL/GenBank/DDBJ databases">
        <authorList>
            <person name="Urmite Genomes Urmite Genomes"/>
        </authorList>
    </citation>
    <scope>NUCLEOTIDE SEQUENCE [LARGE SCALE GENOMIC DNA]</scope>
    <source>
        <strain evidence="2 3">Oc5</strain>
    </source>
</reference>
<name>A0A0A1M6G9_9BACI</name>
<dbReference type="CDD" id="cd11378">
    <property type="entry name" value="DUF296"/>
    <property type="match status" value="1"/>
</dbReference>
<dbReference type="PANTHER" id="PTHR34988">
    <property type="entry name" value="PROTEIN, PUTATIVE-RELATED"/>
    <property type="match status" value="1"/>
</dbReference>
<dbReference type="STRING" id="545501.BN997_00675"/>
<proteinExistence type="predicted"/>
<dbReference type="EMBL" id="CDGG01000001">
    <property type="protein sequence ID" value="CEI80865.1"/>
    <property type="molecule type" value="Genomic_DNA"/>
</dbReference>
<evidence type="ECO:0000313" key="2">
    <source>
        <dbReference type="EMBL" id="CEI80865.1"/>
    </source>
</evidence>
<dbReference type="InterPro" id="IPR005175">
    <property type="entry name" value="PPC_dom"/>
</dbReference>
<dbReference type="SUPFAM" id="SSF117856">
    <property type="entry name" value="AF0104/ALDC/Ptd012-like"/>
    <property type="match status" value="1"/>
</dbReference>
<sequence>MKETRVQYATGEIGKTVAGRLLPGTDLITGIEEICKANDITYASIANCFGSFQEAAYMYLVPQEESVVGAGYGELFVADGPVEFLNGTGVVCQRDGDYDTHFHATMCDKEGKVFGGHMVKDKTPVLTTVDLVINEVKHVHMYRDYDKETELIQFNPKAKA</sequence>
<gene>
    <name evidence="2" type="ORF">BN997_00675</name>
</gene>
<feature type="domain" description="PPC" evidence="1">
    <location>
        <begin position="11"/>
        <end position="157"/>
    </location>
</feature>